<feature type="domain" description="TcA receptor binding" evidence="6">
    <location>
        <begin position="1786"/>
        <end position="1919"/>
    </location>
</feature>
<proteinExistence type="predicted"/>
<comment type="caution">
    <text evidence="8">The sequence shown here is derived from an EMBL/GenBank/DDBJ whole genome shotgun (WGS) entry which is preliminary data.</text>
</comment>
<protein>
    <submittedName>
        <fullName evidence="8">Uncharacterized protein</fullName>
    </submittedName>
</protein>
<feature type="compositionally biased region" description="Polar residues" evidence="3">
    <location>
        <begin position="1890"/>
        <end position="1908"/>
    </location>
</feature>
<gene>
    <name evidence="8" type="ORF">AB835_07435</name>
</gene>
<dbReference type="STRING" id="62101.AB835_07435"/>
<dbReference type="InterPro" id="IPR041568">
    <property type="entry name" value="TcA_RBD"/>
</dbReference>
<dbReference type="EMBL" id="MDLC01000022">
    <property type="protein sequence ID" value="ODS23721.1"/>
    <property type="molecule type" value="Genomic_DNA"/>
</dbReference>
<sequence length="2680" mass="296296">MTTTQTIRNLYQTHADTLSSWGYSSLVDIAQQSFDTFHQTCRKQLSVSQTRALYCAAQQHVQHLQAYHRKLLSHANPQLQSIPHLAIDPMSEAVGGYETEFGQRADVYVPKESVASVFSPAAYLTELYREGSQLHQEDKPQHLNQRRPDLQSLPLSQSNMDTTISSLALSNNILRSSLNEADLDENLSNQLYPFDLPYHAPFSGIEAAFSAQNTDVETIAEQLAATRQTDNAAKVIHSAFSNHLSPVLVEALLEPIATDATELNAQLQQHFGAGVSAVQLADVDTFCNHTGISRNELNAYLSLPSFRESCNTQLQASSVQVKDSIQENLITTPGQYGGQYLNATSKQWLGFADQCIARVTIEAPESVTDRVAILPSINDRCITFAALAVMQEGQPSTYIDIKLDDEHITAGQPDTFSSEDGTVCSLPLINGYRTIEYHAQAGTDSYKLVIGVGDEDICNPGAWYPDTDPSEDNFTLTFSTASSSDLIKLSKFIRYCQHTGLSSSTLDVLIRLSNMTSVCSINTQTLLLTALVLNYQACYHINEDDAVVLAGGNINVYAEEGQLSQFDRLFNNPPLNGQAFTTDDVDNTINFDPDDEVYSTQRAVLKRAFGVDDTGLGVLAALCDHDSLSYARSLARISDLYRVAQWANLHQLTPQELQYILILNNKTEAVHGQLIGTLMEYRQVVYTTCQWLKAQHLSVSTVYAMTTSHYLTTLTPEMDALLRTLYQSVDDETLLKQSFAPHLAGALSLSGVDQALVVQDWIDAIAAEQALALTSIDLFWQEIVACYDNDDSTTGDTEKLAAFCQALAQLSLIIHTWQLSTVELALLVYTPSTLQDGQTILSLTLDNLQAIANFKTLQQAAGEQASELLTALDHDSLSIDLLAQYLAQPADELTQAATAIGLDTATMLTATQASYLDLWLQTANNLGVSVSVVDSLLSQSLRADYTSWQTLDGNIQAGLSETPGLTVKRSLDESLSTALCAYYLNSFQAESLRGNGIPLQNRDELFQYLLIDNQVSAEIDTTLLAEAISSIQLYINRCLQGLEANVDKPQQLDTFFVEWDQYNKRYSTWAGASQLAYYPENYIDPTLRYNQTNLQRALLDEISQSKLSSDSVEVAYLNYLNNFEDIANLKVLSGYHHAATMDQGSSYFIGRTNTEPYRYFWRSLNHEADDGLGGYVASAWTGWEEINTPINPVLNQVRPVIFNNRLYIGWVELRSRPKTNDDGEVVSTIDEYILQLAYRKINGNWNPAVGFALLNIPAALIPASGPIFNLYLSYHPLQNAILAMLYDPTGEDGGVGYDSVGDLDPWTGGFINSGMQYNPIPVDSDDDSKVRDVFSLFYRNLNGPSTPNKIIRYINAVSYSVTTTPGTAIDTTDESLNVSDVDIVSEEVDNLSVPAVLTYNAQATFTLTNSSSPEAILQQGNPTDNSGDSFDVISCTVDASIRKIFGEFYAIYEMAIDIKTRNTVDGYISTDSGVESSTTGRSDLTIKQFDFIHKESTSKDVEVTISYADSQILFSKYKYITVKNSKSKNVIYNAKMVSDPFNISFTEKDPAEIEPGKIRYDIEYLDYNYSGKYEFNQIYLNVEKGPVAKWITISAEAPVGAIEDQIISTAPENDYINTIPLMLPVVEQGLSFDCLIEVADESGAAWSCVYTLGNTAYIVPGTITYDWGEGPESLTQSGTVPTSKFYRYDIPVGGLKQTRTLIVKQGNVEVFKQSFDISATQNEAIETNPADYFQVVEDNSQQTLYLEDNNRPRRTRLNTLFANELIQRANSSLDNVLNWETQQLPEPKLGNGGYVDLVFDLYNVDTHGNETWYRVYQYQAEADVDNILIAEGNLSVDVEVSQRVYLPYTGRGTWPTILHLRFEFAKGMLLPDQTQRFSYEETTDILTPYSDDNTSNEGRTPGLKQSSVVSTTTEPMDFSGANGLYFWELFYYTPMLVTEKLLQAQNFEEAESWLQYVFNPQGYIEGSYPTAHHVDRQWNVRPLEEDTAWDESQTDSTDPDIVAQGDPMHYKVATYMKLLDLLIARGDMAYRLLEPDTLAEAKMWYVTALNLLGTEPDLPLAGNWSNPTLGVAASTVLQTQCLQSLERVSHAPVMQLSEATNAPQVYTANSLTALFLPSENEKLNGYWQILDQRLFNLRHHLSIDGQPLTLPLYASSADPKALQSAAAAASATGGASLPNVSIVIQRFPVMLESARNLVAQLVQYGGTLQSALAQKDAEALNTLMLTQAQNLLQLNIKQQDKYIEQLQAEQDSLAVTLSRAQASLQTYQAWLDEGISHSEQSCIDIRIAAGSLTVSANASKMAGASLDMAPNIFGLAAGGMQFGAILNATGYGLDGTAVANTTAAEAKETSEQYRRRTQEWESNRDDAQLAVEEIKAKQAALQVQQQAADMQKTILETQQQQGQEQLDFLQTKFSNEALYSWMQGKLSSLFYQFYDLAVARCMQAQLGYQWETKDTATFIQPGAWDDNHAGLLCGEALMLNLAQMETAYLDWDSNALEVRRTVSMAQAMGEELADSSFNAQVNEVLTSGTAFGSIHTLFIATDQTSLIATIDLSALNINADYPDSVVGTDKVRRIKQVSVSLPVLLGPYQDIQALLSYSGSGGGIHQSCTSAAISHGINDSGQFQLDFNNSKYLAFEGLPIDGDGSASLTLTFPNATEQYKQNHLLQSLNDIILHISYTIR</sequence>
<feature type="domain" description="Tc toxin complex TcA C-terminal TcB-binding" evidence="4">
    <location>
        <begin position="2608"/>
        <end position="2678"/>
    </location>
</feature>
<dbReference type="Pfam" id="PF20220">
    <property type="entry name" value="ABC_toxin_N"/>
    <property type="match status" value="1"/>
</dbReference>
<dbReference type="InterPro" id="IPR046839">
    <property type="entry name" value="ABC_toxin_N"/>
</dbReference>
<evidence type="ECO:0000313" key="8">
    <source>
        <dbReference type="EMBL" id="ODS23721.1"/>
    </source>
</evidence>
<dbReference type="InterPro" id="IPR040840">
    <property type="entry name" value="TcA_TcB_BD"/>
</dbReference>
<dbReference type="InterPro" id="IPR018003">
    <property type="entry name" value="Insecticidal_toxin/plasmid_vir"/>
</dbReference>
<dbReference type="Proteomes" id="UP000242502">
    <property type="component" value="Unassembled WGS sequence"/>
</dbReference>
<dbReference type="Pfam" id="PF03538">
    <property type="entry name" value="VRP1"/>
    <property type="match status" value="1"/>
</dbReference>
<evidence type="ECO:0000256" key="3">
    <source>
        <dbReference type="SAM" id="MobiDB-lite"/>
    </source>
</evidence>
<feature type="coiled-coil region" evidence="2">
    <location>
        <begin position="2343"/>
        <end position="2400"/>
    </location>
</feature>
<dbReference type="InterPro" id="IPR041079">
    <property type="entry name" value="Neuraminidase-like"/>
</dbReference>
<accession>A0A1D2QQ70</accession>
<dbReference type="Pfam" id="PF18518">
    <property type="entry name" value="TcA_RBD"/>
    <property type="match status" value="1"/>
</dbReference>
<evidence type="ECO:0000259" key="5">
    <source>
        <dbReference type="Pfam" id="PF18413"/>
    </source>
</evidence>
<reference evidence="8 9" key="1">
    <citation type="journal article" date="2016" name="Appl. Environ. Microbiol.">
        <title>Lack of Overt Genome Reduction in the Bryostatin-Producing Bryozoan Symbiont "Candidatus Endobugula sertula".</title>
        <authorList>
            <person name="Miller I.J."/>
            <person name="Vanee N."/>
            <person name="Fong S.S."/>
            <person name="Lim-Fong G.E."/>
            <person name="Kwan J.C."/>
        </authorList>
    </citation>
    <scope>NUCLEOTIDE SEQUENCE [LARGE SCALE GENOMIC DNA]</scope>
    <source>
        <strain evidence="8">AB1-4</strain>
    </source>
</reference>
<feature type="domain" description="Neuraminidase-like" evidence="5">
    <location>
        <begin position="1129"/>
        <end position="1248"/>
    </location>
</feature>
<dbReference type="Pfam" id="PF18413">
    <property type="entry name" value="Neuraminidase"/>
    <property type="match status" value="1"/>
</dbReference>
<organism evidence="8 9">
    <name type="scientific">Candidatus Endobugula sertula</name>
    <name type="common">Bugula neritina bacterial symbiont</name>
    <dbReference type="NCBI Taxonomy" id="62101"/>
    <lineage>
        <taxon>Bacteria</taxon>
        <taxon>Pseudomonadati</taxon>
        <taxon>Pseudomonadota</taxon>
        <taxon>Gammaproteobacteria</taxon>
        <taxon>Cellvibrionales</taxon>
        <taxon>Cellvibrionaceae</taxon>
        <taxon>Candidatus Endobugula</taxon>
    </lineage>
</organism>
<evidence type="ECO:0000259" key="7">
    <source>
        <dbReference type="Pfam" id="PF20220"/>
    </source>
</evidence>
<feature type="domain" description="Tc toxin complex TcA C-terminal TcB-binding" evidence="4">
    <location>
        <begin position="2379"/>
        <end position="2512"/>
    </location>
</feature>
<keyword evidence="1" id="KW-0843">Virulence</keyword>
<evidence type="ECO:0000259" key="4">
    <source>
        <dbReference type="Pfam" id="PF18276"/>
    </source>
</evidence>
<feature type="domain" description="ABC toxin N-terminal" evidence="7">
    <location>
        <begin position="971"/>
        <end position="1096"/>
    </location>
</feature>
<evidence type="ECO:0000313" key="9">
    <source>
        <dbReference type="Proteomes" id="UP000242502"/>
    </source>
</evidence>
<evidence type="ECO:0000256" key="2">
    <source>
        <dbReference type="SAM" id="Coils"/>
    </source>
</evidence>
<feature type="region of interest" description="Disordered" evidence="3">
    <location>
        <begin position="1886"/>
        <end position="1908"/>
    </location>
</feature>
<keyword evidence="2" id="KW-0175">Coiled coil</keyword>
<evidence type="ECO:0000259" key="6">
    <source>
        <dbReference type="Pfam" id="PF18518"/>
    </source>
</evidence>
<dbReference type="Pfam" id="PF18276">
    <property type="entry name" value="TcA_TcB_BD"/>
    <property type="match status" value="2"/>
</dbReference>
<name>A0A1D2QQ70_9GAMM</name>
<evidence type="ECO:0000256" key="1">
    <source>
        <dbReference type="ARBA" id="ARBA00023026"/>
    </source>
</evidence>